<accession>A0A8S5RQJ2</accession>
<evidence type="ECO:0008006" key="2">
    <source>
        <dbReference type="Google" id="ProtNLM"/>
    </source>
</evidence>
<sequence>MTTNEYLSQISRTDHAIKNKLSEIKRLSDMATSISVSPKEVDVQSSGDQDKLGSAVAKIVDLQNEINVLVEGLVTKRREIIGQIDSMEDTDVYIVLAAHYIDGKDWNVISVDMDCSYRNAMKLRKKALREFETKFGALYLGDNTKVH</sequence>
<organism evidence="1">
    <name type="scientific">virus sp. ctQ5V6</name>
    <dbReference type="NCBI Taxonomy" id="2825815"/>
    <lineage>
        <taxon>Viruses</taxon>
    </lineage>
</organism>
<dbReference type="EMBL" id="BK059134">
    <property type="protein sequence ID" value="DAE33401.1"/>
    <property type="molecule type" value="Genomic_DNA"/>
</dbReference>
<dbReference type="Pfam" id="PF07374">
    <property type="entry name" value="DUF1492"/>
    <property type="match status" value="1"/>
</dbReference>
<dbReference type="InterPro" id="IPR010861">
    <property type="entry name" value="DUF1492"/>
</dbReference>
<protein>
    <recommendedName>
        <fullName evidence="2">DUF1492 domain-containing protein</fullName>
    </recommendedName>
</protein>
<name>A0A8S5RQJ2_9VIRU</name>
<proteinExistence type="predicted"/>
<reference evidence="1" key="1">
    <citation type="journal article" date="2021" name="Proc. Natl. Acad. Sci. U.S.A.">
        <title>A Catalog of Tens of Thousands of Viruses from Human Metagenomes Reveals Hidden Associations with Chronic Diseases.</title>
        <authorList>
            <person name="Tisza M.J."/>
            <person name="Buck C.B."/>
        </authorList>
    </citation>
    <scope>NUCLEOTIDE SEQUENCE</scope>
    <source>
        <strain evidence="1">CtQ5V6</strain>
    </source>
</reference>
<evidence type="ECO:0000313" key="1">
    <source>
        <dbReference type="EMBL" id="DAE33401.1"/>
    </source>
</evidence>